<evidence type="ECO:0000256" key="3">
    <source>
        <dbReference type="ARBA" id="ARBA00023027"/>
    </source>
</evidence>
<dbReference type="PANTHER" id="PTHR42789">
    <property type="entry name" value="D-ISOMER SPECIFIC 2-HYDROXYACID DEHYDROGENASE FAMILY PROTEIN (AFU_ORTHOLOGUE AFUA_6G10090)"/>
    <property type="match status" value="1"/>
</dbReference>
<dbReference type="PANTHER" id="PTHR42789:SF1">
    <property type="entry name" value="D-ISOMER SPECIFIC 2-HYDROXYACID DEHYDROGENASE FAMILY PROTEIN (AFU_ORTHOLOGUE AFUA_6G10090)"/>
    <property type="match status" value="1"/>
</dbReference>
<dbReference type="InterPro" id="IPR006140">
    <property type="entry name" value="D-isomer_DH_NAD-bd"/>
</dbReference>
<organism evidence="5 6">
    <name type="scientific">Cerasicoccus arenae</name>
    <dbReference type="NCBI Taxonomy" id="424488"/>
    <lineage>
        <taxon>Bacteria</taxon>
        <taxon>Pseudomonadati</taxon>
        <taxon>Verrucomicrobiota</taxon>
        <taxon>Opitutia</taxon>
        <taxon>Puniceicoccales</taxon>
        <taxon>Cerasicoccaceae</taxon>
        <taxon>Cerasicoccus</taxon>
    </lineage>
</organism>
<evidence type="ECO:0000256" key="1">
    <source>
        <dbReference type="ARBA" id="ARBA00005854"/>
    </source>
</evidence>
<keyword evidence="6" id="KW-1185">Reference proteome</keyword>
<evidence type="ECO:0000313" key="5">
    <source>
        <dbReference type="EMBL" id="GHB96343.1"/>
    </source>
</evidence>
<dbReference type="SUPFAM" id="SSF51735">
    <property type="entry name" value="NAD(P)-binding Rossmann-fold domains"/>
    <property type="match status" value="1"/>
</dbReference>
<keyword evidence="2" id="KW-0560">Oxidoreductase</keyword>
<dbReference type="CDD" id="cd12167">
    <property type="entry name" value="2-Hacid_dh_8"/>
    <property type="match status" value="1"/>
</dbReference>
<keyword evidence="3" id="KW-0520">NAD</keyword>
<evidence type="ECO:0000259" key="4">
    <source>
        <dbReference type="Pfam" id="PF02826"/>
    </source>
</evidence>
<proteinExistence type="inferred from homology"/>
<dbReference type="InterPro" id="IPR050857">
    <property type="entry name" value="D-2-hydroxyacid_DH"/>
</dbReference>
<accession>A0A8J3GC76</accession>
<dbReference type="GO" id="GO:0051287">
    <property type="term" value="F:NAD binding"/>
    <property type="evidence" value="ECO:0007669"/>
    <property type="project" value="InterPro"/>
</dbReference>
<dbReference type="RefSeq" id="WP_189512547.1">
    <property type="nucleotide sequence ID" value="NZ_BMXG01000005.1"/>
</dbReference>
<dbReference type="EMBL" id="BMXG01000005">
    <property type="protein sequence ID" value="GHB96343.1"/>
    <property type="molecule type" value="Genomic_DNA"/>
</dbReference>
<reference evidence="5" key="1">
    <citation type="journal article" date="2014" name="Int. J. Syst. Evol. Microbiol.">
        <title>Complete genome sequence of Corynebacterium casei LMG S-19264T (=DSM 44701T), isolated from a smear-ripened cheese.</title>
        <authorList>
            <consortium name="US DOE Joint Genome Institute (JGI-PGF)"/>
            <person name="Walter F."/>
            <person name="Albersmeier A."/>
            <person name="Kalinowski J."/>
            <person name="Ruckert C."/>
        </authorList>
    </citation>
    <scope>NUCLEOTIDE SEQUENCE</scope>
    <source>
        <strain evidence="5">KCTC 12870</strain>
    </source>
</reference>
<dbReference type="SUPFAM" id="SSF52283">
    <property type="entry name" value="Formate/glycerate dehydrogenase catalytic domain-like"/>
    <property type="match status" value="1"/>
</dbReference>
<name>A0A8J3GC76_9BACT</name>
<gene>
    <name evidence="5" type="ORF">GCM10007047_10190</name>
</gene>
<comment type="similarity">
    <text evidence="1">Belongs to the D-isomer specific 2-hydroxyacid dehydrogenase family.</text>
</comment>
<dbReference type="AlphaFoldDB" id="A0A8J3GC76"/>
<dbReference type="Gene3D" id="3.40.50.720">
    <property type="entry name" value="NAD(P)-binding Rossmann-like Domain"/>
    <property type="match status" value="2"/>
</dbReference>
<dbReference type="GO" id="GO:0016491">
    <property type="term" value="F:oxidoreductase activity"/>
    <property type="evidence" value="ECO:0007669"/>
    <property type="project" value="UniProtKB-KW"/>
</dbReference>
<dbReference type="Proteomes" id="UP000642829">
    <property type="component" value="Unassembled WGS sequence"/>
</dbReference>
<dbReference type="InterPro" id="IPR036291">
    <property type="entry name" value="NAD(P)-bd_dom_sf"/>
</dbReference>
<feature type="domain" description="D-isomer specific 2-hydroxyacid dehydrogenase NAD-binding" evidence="4">
    <location>
        <begin position="117"/>
        <end position="292"/>
    </location>
</feature>
<protein>
    <submittedName>
        <fullName evidence="5">2-hydroxyacid dehydrogenase</fullName>
    </submittedName>
</protein>
<comment type="caution">
    <text evidence="5">The sequence shown here is derived from an EMBL/GenBank/DDBJ whole genome shotgun (WGS) entry which is preliminary data.</text>
</comment>
<evidence type="ECO:0000256" key="2">
    <source>
        <dbReference type="ARBA" id="ARBA00023002"/>
    </source>
</evidence>
<dbReference type="Pfam" id="PF02826">
    <property type="entry name" value="2-Hacid_dh_C"/>
    <property type="match status" value="1"/>
</dbReference>
<reference evidence="5" key="2">
    <citation type="submission" date="2020-09" db="EMBL/GenBank/DDBJ databases">
        <authorList>
            <person name="Sun Q."/>
            <person name="Kim S."/>
        </authorList>
    </citation>
    <scope>NUCLEOTIDE SEQUENCE</scope>
    <source>
        <strain evidence="5">KCTC 12870</strain>
    </source>
</reference>
<sequence>MNKAIITGMNHRIDVVYGPKECGMLEERLSVTKLPQSDVLNDPSILAEANYIFGTWGMPMMDEGFMRAMPNLKAVFYAAGSVKAFTSDAFWESGVRLFSAWGANAFPVAEYTFAQIILCLKRAWPTIRQVWKEQSFARQQYISDRVPGAYGSTVGLLSLGQIGRLVVDRLRTLDVEIIAYDPFVSQEDAHEMGVKICSLEEVFSRADVVTCHTPWLPQTVKMLRREHFASMKPSASFINTARGAVVDEEGLISVLTERPDITAILDVTYPEPPKNGSPFYTLPNVVLTPHIAGSIGDECRRMAQFMIAEYDRMIDDQPTRWEINRERAATLA</sequence>
<evidence type="ECO:0000313" key="6">
    <source>
        <dbReference type="Proteomes" id="UP000642829"/>
    </source>
</evidence>